<dbReference type="PANTHER" id="PTHR46777:SF5">
    <property type="entry name" value="WUSCHEL-RELATED HOMEOBOX 13"/>
    <property type="match status" value="1"/>
</dbReference>
<proteinExistence type="predicted"/>
<dbReference type="InterPro" id="IPR044559">
    <property type="entry name" value="WOX13-like"/>
</dbReference>
<name>A0AAP0S0Y4_LIQFO</name>
<dbReference type="EMBL" id="JBBPBK010000005">
    <property type="protein sequence ID" value="KAK9284929.1"/>
    <property type="molecule type" value="Genomic_DNA"/>
</dbReference>
<feature type="domain" description="Homeobox" evidence="5">
    <location>
        <begin position="91"/>
        <end position="156"/>
    </location>
</feature>
<dbReference type="GO" id="GO:0005634">
    <property type="term" value="C:nucleus"/>
    <property type="evidence" value="ECO:0007669"/>
    <property type="project" value="UniProtKB-SubCell"/>
</dbReference>
<evidence type="ECO:0000256" key="4">
    <source>
        <dbReference type="SAM" id="MobiDB-lite"/>
    </source>
</evidence>
<keyword evidence="2 3" id="KW-0238">DNA-binding</keyword>
<keyword evidence="2 3" id="KW-0539">Nucleus</keyword>
<evidence type="ECO:0000256" key="1">
    <source>
        <dbReference type="ARBA" id="ARBA00004123"/>
    </source>
</evidence>
<evidence type="ECO:0000256" key="2">
    <source>
        <dbReference type="PROSITE-ProRule" id="PRU00108"/>
    </source>
</evidence>
<dbReference type="Pfam" id="PF00046">
    <property type="entry name" value="Homeodomain"/>
    <property type="match status" value="1"/>
</dbReference>
<keyword evidence="2 3" id="KW-0371">Homeobox</keyword>
<dbReference type="InterPro" id="IPR009057">
    <property type="entry name" value="Homeodomain-like_sf"/>
</dbReference>
<dbReference type="PANTHER" id="PTHR46777">
    <property type="entry name" value="WUSCHEL-RELATED HOMEOBOX 13"/>
    <property type="match status" value="1"/>
</dbReference>
<dbReference type="CDD" id="cd00086">
    <property type="entry name" value="homeodomain"/>
    <property type="match status" value="1"/>
</dbReference>
<sequence length="253" mass="28575">MMEWDKQEQQQQHEEQHNENGNGNGNGGGVIYVKVMTDEQMEVLRKQIAVYGSICEQLVEMHKALTAQQDLAGVRLGNLYCDTLMTSNGHKITARQRWTPTPVQLQILERIFDKGNGTPSKQKIKEITTELSQHGPISETNVYNWFQNRRARSKRKQLVTGSNNAESEVETEVESPKEKKTKPEFHSQQIPASRTEDICFQSPEISSELHSLEPQSNKSETMFPSDGGLKPSRSLGSMSFYESVLSNPSAYSL</sequence>
<feature type="region of interest" description="Disordered" evidence="4">
    <location>
        <begin position="1"/>
        <end position="30"/>
    </location>
</feature>
<accession>A0AAP0S0Y4</accession>
<dbReference type="AlphaFoldDB" id="A0AAP0S0Y4"/>
<reference evidence="6 7" key="1">
    <citation type="journal article" date="2024" name="Plant J.">
        <title>Genome sequences and population genomics reveal climatic adaptation and genomic divergence between two closely related sweetgum species.</title>
        <authorList>
            <person name="Xu W.Q."/>
            <person name="Ren C.Q."/>
            <person name="Zhang X.Y."/>
            <person name="Comes H.P."/>
            <person name="Liu X.H."/>
            <person name="Li Y.G."/>
            <person name="Kettle C.J."/>
            <person name="Jalonen R."/>
            <person name="Gaisberger H."/>
            <person name="Ma Y.Z."/>
            <person name="Qiu Y.X."/>
        </authorList>
    </citation>
    <scope>NUCLEOTIDE SEQUENCE [LARGE SCALE GENOMIC DNA]</scope>
    <source>
        <strain evidence="6">Hangzhou</strain>
    </source>
</reference>
<dbReference type="Proteomes" id="UP001415857">
    <property type="component" value="Unassembled WGS sequence"/>
</dbReference>
<dbReference type="SUPFAM" id="SSF46689">
    <property type="entry name" value="Homeodomain-like"/>
    <property type="match status" value="1"/>
</dbReference>
<evidence type="ECO:0000313" key="7">
    <source>
        <dbReference type="Proteomes" id="UP001415857"/>
    </source>
</evidence>
<feature type="region of interest" description="Disordered" evidence="4">
    <location>
        <begin position="154"/>
        <end position="234"/>
    </location>
</feature>
<feature type="compositionally biased region" description="Basic and acidic residues" evidence="4">
    <location>
        <begin position="174"/>
        <end position="185"/>
    </location>
</feature>
<dbReference type="InterPro" id="IPR001356">
    <property type="entry name" value="HD"/>
</dbReference>
<dbReference type="GO" id="GO:0003677">
    <property type="term" value="F:DNA binding"/>
    <property type="evidence" value="ECO:0007669"/>
    <property type="project" value="UniProtKB-UniRule"/>
</dbReference>
<evidence type="ECO:0000256" key="3">
    <source>
        <dbReference type="RuleBase" id="RU000682"/>
    </source>
</evidence>
<keyword evidence="7" id="KW-1185">Reference proteome</keyword>
<evidence type="ECO:0000259" key="5">
    <source>
        <dbReference type="PROSITE" id="PS50071"/>
    </source>
</evidence>
<feature type="compositionally biased region" description="Basic and acidic residues" evidence="4">
    <location>
        <begin position="1"/>
        <end position="18"/>
    </location>
</feature>
<feature type="DNA-binding region" description="Homeobox" evidence="2">
    <location>
        <begin position="93"/>
        <end position="157"/>
    </location>
</feature>
<comment type="subcellular location">
    <subcellularLocation>
        <location evidence="1 2 3">Nucleus</location>
    </subcellularLocation>
</comment>
<protein>
    <recommendedName>
        <fullName evidence="5">Homeobox domain-containing protein</fullName>
    </recommendedName>
</protein>
<dbReference type="Gene3D" id="1.10.10.60">
    <property type="entry name" value="Homeodomain-like"/>
    <property type="match status" value="1"/>
</dbReference>
<organism evidence="6 7">
    <name type="scientific">Liquidambar formosana</name>
    <name type="common">Formosan gum</name>
    <dbReference type="NCBI Taxonomy" id="63359"/>
    <lineage>
        <taxon>Eukaryota</taxon>
        <taxon>Viridiplantae</taxon>
        <taxon>Streptophyta</taxon>
        <taxon>Embryophyta</taxon>
        <taxon>Tracheophyta</taxon>
        <taxon>Spermatophyta</taxon>
        <taxon>Magnoliopsida</taxon>
        <taxon>eudicotyledons</taxon>
        <taxon>Gunneridae</taxon>
        <taxon>Pentapetalae</taxon>
        <taxon>Saxifragales</taxon>
        <taxon>Altingiaceae</taxon>
        <taxon>Liquidambar</taxon>
    </lineage>
</organism>
<dbReference type="PROSITE" id="PS50071">
    <property type="entry name" value="HOMEOBOX_2"/>
    <property type="match status" value="1"/>
</dbReference>
<evidence type="ECO:0000313" key="6">
    <source>
        <dbReference type="EMBL" id="KAK9284929.1"/>
    </source>
</evidence>
<feature type="compositionally biased region" description="Polar residues" evidence="4">
    <location>
        <begin position="203"/>
        <end position="222"/>
    </location>
</feature>
<gene>
    <name evidence="6" type="ORF">L1049_024110</name>
</gene>
<comment type="caution">
    <text evidence="6">The sequence shown here is derived from an EMBL/GenBank/DDBJ whole genome shotgun (WGS) entry which is preliminary data.</text>
</comment>
<dbReference type="SMART" id="SM00389">
    <property type="entry name" value="HOX"/>
    <property type="match status" value="1"/>
</dbReference>
<dbReference type="GO" id="GO:0003700">
    <property type="term" value="F:DNA-binding transcription factor activity"/>
    <property type="evidence" value="ECO:0007669"/>
    <property type="project" value="InterPro"/>
</dbReference>